<protein>
    <submittedName>
        <fullName evidence="2">Uncharacterized protein</fullName>
    </submittedName>
</protein>
<comment type="caution">
    <text evidence="2">The sequence shown here is derived from an EMBL/GenBank/DDBJ whole genome shotgun (WGS) entry which is preliminary data.</text>
</comment>
<dbReference type="InterPro" id="IPR011011">
    <property type="entry name" value="Znf_FYVE_PHD"/>
</dbReference>
<dbReference type="AlphaFoldDB" id="A0AA39V5V8"/>
<feature type="region of interest" description="Disordered" evidence="1">
    <location>
        <begin position="281"/>
        <end position="323"/>
    </location>
</feature>
<proteinExistence type="predicted"/>
<accession>A0AA39V5V8</accession>
<gene>
    <name evidence="2" type="ORF">JMJ35_000562</name>
</gene>
<dbReference type="EMBL" id="JAFEKC020000001">
    <property type="protein sequence ID" value="KAK0517407.1"/>
    <property type="molecule type" value="Genomic_DNA"/>
</dbReference>
<sequence>MVLLLDLDDEVPDPHAYPNEPAGFIFRQRPHRDQNPMTTADNETKEVVTEKAPPNLNQSNGLAAAVACYPIILLLASSIDLNTLHALSLTCRQIRYNLLQYRTRLLQSTLRCENEAQAEHLGLAALKPEGQKWHILGEAGHLVSGKVGTCARDLVGGCRRCGRVVCRNCTLKPPSPSHLPARHRRLCPTCLSAPLSSLLSPSGSPCSCTTMVHLCGPCGASLATADTTYRRVWTWRTRYSTYLGGLGTGIGEGNEGVKCARQARCEGAVDVEVEFECSSTPSSYLTSSSSSSSATSLASSNGGGSESGAEAGTPGKNEEEAGYWRQEIEGLGGIVKKKYRKKERVGATVREWEDEREGGEVLGREKSGLERSWCGWCGRVVLGEKDLEAERGRLGV</sequence>
<keyword evidence="3" id="KW-1185">Reference proteome</keyword>
<dbReference type="Proteomes" id="UP001166286">
    <property type="component" value="Unassembled WGS sequence"/>
</dbReference>
<feature type="compositionally biased region" description="Low complexity" evidence="1">
    <location>
        <begin position="281"/>
        <end position="300"/>
    </location>
</feature>
<evidence type="ECO:0000256" key="1">
    <source>
        <dbReference type="SAM" id="MobiDB-lite"/>
    </source>
</evidence>
<evidence type="ECO:0000313" key="3">
    <source>
        <dbReference type="Proteomes" id="UP001166286"/>
    </source>
</evidence>
<name>A0AA39V5V8_9LECA</name>
<reference evidence="2" key="1">
    <citation type="submission" date="2023-03" db="EMBL/GenBank/DDBJ databases">
        <title>Complete genome of Cladonia borealis.</title>
        <authorList>
            <person name="Park H."/>
        </authorList>
    </citation>
    <scope>NUCLEOTIDE SEQUENCE</scope>
    <source>
        <strain evidence="2">ANT050790</strain>
    </source>
</reference>
<dbReference type="CDD" id="cd00065">
    <property type="entry name" value="FYVE_like_SF"/>
    <property type="match status" value="1"/>
</dbReference>
<dbReference type="SUPFAM" id="SSF57903">
    <property type="entry name" value="FYVE/PHD zinc finger"/>
    <property type="match status" value="1"/>
</dbReference>
<organism evidence="2 3">
    <name type="scientific">Cladonia borealis</name>
    <dbReference type="NCBI Taxonomy" id="184061"/>
    <lineage>
        <taxon>Eukaryota</taxon>
        <taxon>Fungi</taxon>
        <taxon>Dikarya</taxon>
        <taxon>Ascomycota</taxon>
        <taxon>Pezizomycotina</taxon>
        <taxon>Lecanoromycetes</taxon>
        <taxon>OSLEUM clade</taxon>
        <taxon>Lecanoromycetidae</taxon>
        <taxon>Lecanorales</taxon>
        <taxon>Lecanorineae</taxon>
        <taxon>Cladoniaceae</taxon>
        <taxon>Cladonia</taxon>
    </lineage>
</organism>
<evidence type="ECO:0000313" key="2">
    <source>
        <dbReference type="EMBL" id="KAK0517407.1"/>
    </source>
</evidence>